<protein>
    <submittedName>
        <fullName evidence="4">CACTA en-spm transposon protein</fullName>
    </submittedName>
</protein>
<dbReference type="EMBL" id="UXUI01008868">
    <property type="protein sequence ID" value="VDD92562.1"/>
    <property type="molecule type" value="Genomic_DNA"/>
</dbReference>
<evidence type="ECO:0000313" key="4">
    <source>
        <dbReference type="WBParaSite" id="EVEC_0000782901-mRNA-1"/>
    </source>
</evidence>
<reference evidence="4" key="1">
    <citation type="submission" date="2017-02" db="UniProtKB">
        <authorList>
            <consortium name="WormBaseParasite"/>
        </authorList>
    </citation>
    <scope>IDENTIFICATION</scope>
</reference>
<feature type="compositionally biased region" description="Polar residues" evidence="1">
    <location>
        <begin position="30"/>
        <end position="68"/>
    </location>
</feature>
<accession>A0A0N4VBC5</accession>
<gene>
    <name evidence="2" type="ORF">EVEC_LOCUS7313</name>
</gene>
<evidence type="ECO:0000313" key="2">
    <source>
        <dbReference type="EMBL" id="VDD92562.1"/>
    </source>
</evidence>
<dbReference type="AlphaFoldDB" id="A0A0N4VBC5"/>
<feature type="region of interest" description="Disordered" evidence="1">
    <location>
        <begin position="21"/>
        <end position="70"/>
    </location>
</feature>
<feature type="region of interest" description="Disordered" evidence="1">
    <location>
        <begin position="107"/>
        <end position="135"/>
    </location>
</feature>
<evidence type="ECO:0000313" key="3">
    <source>
        <dbReference type="Proteomes" id="UP000274131"/>
    </source>
</evidence>
<evidence type="ECO:0000256" key="1">
    <source>
        <dbReference type="SAM" id="MobiDB-lite"/>
    </source>
</evidence>
<keyword evidence="3" id="KW-1185">Reference proteome</keyword>
<sequence length="135" mass="15080">MNGQVVEAVKCIIIVRSRRRESSLNDENGEQNSKCSSATNPMLNRSYPNVFEGSQFTPMQPGGSSSGRLRTAVVGPRTVGREYDEEFAVYSDDVVNRMSRSLYENSCDFGYNQSTPKRRDRSTGPYRHSVQGLDG</sequence>
<name>A0A0N4VBC5_ENTVE</name>
<reference evidence="2 3" key="2">
    <citation type="submission" date="2018-10" db="EMBL/GenBank/DDBJ databases">
        <authorList>
            <consortium name="Pathogen Informatics"/>
        </authorList>
    </citation>
    <scope>NUCLEOTIDE SEQUENCE [LARGE SCALE GENOMIC DNA]</scope>
</reference>
<dbReference type="Proteomes" id="UP000274131">
    <property type="component" value="Unassembled WGS sequence"/>
</dbReference>
<dbReference type="WBParaSite" id="EVEC_0000782901-mRNA-1">
    <property type="protein sequence ID" value="EVEC_0000782901-mRNA-1"/>
    <property type="gene ID" value="EVEC_0000782901"/>
</dbReference>
<proteinExistence type="predicted"/>
<organism evidence="4">
    <name type="scientific">Enterobius vermicularis</name>
    <name type="common">Human pinworm</name>
    <dbReference type="NCBI Taxonomy" id="51028"/>
    <lineage>
        <taxon>Eukaryota</taxon>
        <taxon>Metazoa</taxon>
        <taxon>Ecdysozoa</taxon>
        <taxon>Nematoda</taxon>
        <taxon>Chromadorea</taxon>
        <taxon>Rhabditida</taxon>
        <taxon>Spirurina</taxon>
        <taxon>Oxyuridomorpha</taxon>
        <taxon>Oxyuroidea</taxon>
        <taxon>Oxyuridae</taxon>
        <taxon>Enterobius</taxon>
    </lineage>
</organism>
<dbReference type="OrthoDB" id="10645439at2759"/>